<comment type="caution">
    <text evidence="2">The sequence shown here is derived from an EMBL/GenBank/DDBJ whole genome shotgun (WGS) entry which is preliminary data.</text>
</comment>
<name>A0ABS1L2N4_9BACT</name>
<feature type="region of interest" description="Disordered" evidence="1">
    <location>
        <begin position="82"/>
        <end position="101"/>
    </location>
</feature>
<dbReference type="RefSeq" id="WP_202016426.1">
    <property type="nucleotide sequence ID" value="NZ_JAERRB010000019.1"/>
</dbReference>
<reference evidence="2 3" key="1">
    <citation type="submission" date="2021-01" db="EMBL/GenBank/DDBJ databases">
        <title>Chryseolinea sp. Jin1 Genome sequencing and assembly.</title>
        <authorList>
            <person name="Kim I."/>
        </authorList>
    </citation>
    <scope>NUCLEOTIDE SEQUENCE [LARGE SCALE GENOMIC DNA]</scope>
    <source>
        <strain evidence="2 3">Jin1</strain>
    </source>
</reference>
<proteinExistence type="predicted"/>
<sequence>MTFTRRRKTYVLTEFDSRILEEFLDGGFWTIDDLHNSLSQYPLLVTMRAVHMLTAHGYLQQQRIKDKSFYFLKSKVHRMEQGLREGRTDSMQQKSGVDFTM</sequence>
<dbReference type="EMBL" id="JAERRB010000019">
    <property type="protein sequence ID" value="MBL0745793.1"/>
    <property type="molecule type" value="Genomic_DNA"/>
</dbReference>
<protein>
    <submittedName>
        <fullName evidence="2">Uncharacterized protein</fullName>
    </submittedName>
</protein>
<gene>
    <name evidence="2" type="ORF">JI741_31455</name>
</gene>
<evidence type="ECO:0000313" key="3">
    <source>
        <dbReference type="Proteomes" id="UP000613030"/>
    </source>
</evidence>
<keyword evidence="3" id="KW-1185">Reference proteome</keyword>
<evidence type="ECO:0000313" key="2">
    <source>
        <dbReference type="EMBL" id="MBL0745793.1"/>
    </source>
</evidence>
<dbReference type="Proteomes" id="UP000613030">
    <property type="component" value="Unassembled WGS sequence"/>
</dbReference>
<evidence type="ECO:0000256" key="1">
    <source>
        <dbReference type="SAM" id="MobiDB-lite"/>
    </source>
</evidence>
<organism evidence="2 3">
    <name type="scientific">Chryseolinea lacunae</name>
    <dbReference type="NCBI Taxonomy" id="2801331"/>
    <lineage>
        <taxon>Bacteria</taxon>
        <taxon>Pseudomonadati</taxon>
        <taxon>Bacteroidota</taxon>
        <taxon>Cytophagia</taxon>
        <taxon>Cytophagales</taxon>
        <taxon>Fulvivirgaceae</taxon>
        <taxon>Chryseolinea</taxon>
    </lineage>
</organism>
<accession>A0ABS1L2N4</accession>